<dbReference type="Proteomes" id="UP000002508">
    <property type="component" value="Chromosome"/>
</dbReference>
<sequence>MARFLAPLEMTRGAVRPWNDEHCTVLASVARHPYMATELTLRWQPSCVGAFPVSERVQT</sequence>
<evidence type="ECO:0000313" key="1">
    <source>
        <dbReference type="EMBL" id="ACL23135.1"/>
    </source>
</evidence>
<keyword evidence="2" id="KW-1185">Reference proteome</keyword>
<dbReference type="AlphaFoldDB" id="B8GCT5"/>
<dbReference type="STRING" id="326427.Cagg_0184"/>
<organism evidence="1 2">
    <name type="scientific">Chloroflexus aggregans (strain MD-66 / DSM 9485)</name>
    <dbReference type="NCBI Taxonomy" id="326427"/>
    <lineage>
        <taxon>Bacteria</taxon>
        <taxon>Bacillati</taxon>
        <taxon>Chloroflexota</taxon>
        <taxon>Chloroflexia</taxon>
        <taxon>Chloroflexales</taxon>
        <taxon>Chloroflexineae</taxon>
        <taxon>Chloroflexaceae</taxon>
        <taxon>Chloroflexus</taxon>
    </lineage>
</organism>
<proteinExistence type="predicted"/>
<accession>B8GCT5</accession>
<evidence type="ECO:0000313" key="2">
    <source>
        <dbReference type="Proteomes" id="UP000002508"/>
    </source>
</evidence>
<dbReference type="HOGENOM" id="CLU_2951860_0_0_0"/>
<dbReference type="EMBL" id="CP001337">
    <property type="protein sequence ID" value="ACL23135.1"/>
    <property type="molecule type" value="Genomic_DNA"/>
</dbReference>
<gene>
    <name evidence="1" type="ordered locus">Cagg_0184</name>
</gene>
<name>B8GCT5_CHLAD</name>
<dbReference type="KEGG" id="cag:Cagg_0184"/>
<reference evidence="1" key="1">
    <citation type="submission" date="2008-12" db="EMBL/GenBank/DDBJ databases">
        <title>Complete sequence of Chloroflexus aggregans DSM 9485.</title>
        <authorList>
            <consortium name="US DOE Joint Genome Institute"/>
            <person name="Lucas S."/>
            <person name="Copeland A."/>
            <person name="Lapidus A."/>
            <person name="Glavina del Rio T."/>
            <person name="Dalin E."/>
            <person name="Tice H."/>
            <person name="Pitluck S."/>
            <person name="Foster B."/>
            <person name="Larimer F."/>
            <person name="Land M."/>
            <person name="Hauser L."/>
            <person name="Kyrpides N."/>
            <person name="Mikhailova N."/>
            <person name="Bryant D."/>
            <person name="Richardson P."/>
        </authorList>
    </citation>
    <scope>NUCLEOTIDE SEQUENCE</scope>
    <source>
        <strain evidence="1">DSM 9485</strain>
    </source>
</reference>
<protein>
    <submittedName>
        <fullName evidence="1">Uncharacterized protein</fullName>
    </submittedName>
</protein>